<keyword evidence="3" id="KW-0488">Methylation</keyword>
<dbReference type="PANTHER" id="PTHR11447:SF6">
    <property type="entry name" value="CELLULAR TUMOR ANTIGEN P53"/>
    <property type="match status" value="1"/>
</dbReference>
<evidence type="ECO:0000313" key="9">
    <source>
        <dbReference type="EMBL" id="EDL76046.1"/>
    </source>
</evidence>
<evidence type="ECO:0000256" key="3">
    <source>
        <dbReference type="ARBA" id="ARBA00022481"/>
    </source>
</evidence>
<reference evidence="9" key="2">
    <citation type="journal article" date="2005" name="Genome Res.">
        <title>Gene and alternative splicing annotation with AIR.</title>
        <authorList>
            <person name="Florea L."/>
            <person name="Di Francesco V."/>
            <person name="Miller J."/>
            <person name="Turner R."/>
            <person name="Yao A."/>
            <person name="Harris M."/>
            <person name="Walenz B."/>
            <person name="Mobarry C."/>
            <person name="Merkulov G.V."/>
            <person name="Charlab R."/>
            <person name="Dew I."/>
            <person name="Deng Z."/>
            <person name="Istrail S."/>
            <person name="Li P."/>
            <person name="Sutton G."/>
        </authorList>
    </citation>
    <scope>NUCLEOTIDE SEQUENCE</scope>
    <source>
        <strain evidence="9">BN</strain>
    </source>
</reference>
<dbReference type="AlphaFoldDB" id="F7F2Z6"/>
<evidence type="ECO:0000256" key="2">
    <source>
        <dbReference type="ARBA" id="ARBA00004322"/>
    </source>
</evidence>
<dbReference type="GO" id="GO:0003700">
    <property type="term" value="F:DNA-binding transcription factor activity"/>
    <property type="evidence" value="ECO:0007669"/>
    <property type="project" value="InterPro"/>
</dbReference>
<feature type="region of interest" description="Disordered" evidence="7">
    <location>
        <begin position="71"/>
        <end position="102"/>
    </location>
</feature>
<reference evidence="8" key="1">
    <citation type="submission" date="2004-02" db="EMBL/GenBank/DDBJ databases">
        <title>Liver regeneration after PH.</title>
        <authorList>
            <person name="Xu C.S."/>
            <person name="Zhang L."/>
            <person name="Chang C.F."/>
            <person name="Han H.P."/>
            <person name="Wang G.P."/>
            <person name="Chai L.Q."/>
            <person name="Yuan J.Y."/>
            <person name="Yang K.J."/>
            <person name="Zhao L.F."/>
            <person name="Ma H."/>
            <person name="Wang L."/>
            <person name="Wang S.F."/>
            <person name="Xing X.K."/>
            <person name="Shen G.M."/>
            <person name="Shi J.B."/>
            <person name="Rahman S."/>
            <person name="Wang Q.N."/>
            <person name="Zhang J.B."/>
        </authorList>
    </citation>
    <scope>NUCLEOTIDE SEQUENCE</scope>
</reference>
<dbReference type="PANTHER" id="PTHR11447">
    <property type="entry name" value="CELLULAR TUMOR ANTIGEN P53"/>
    <property type="match status" value="1"/>
</dbReference>
<protein>
    <submittedName>
        <fullName evidence="8">LRRGT00197</fullName>
    </submittedName>
    <submittedName>
        <fullName evidence="9">RCG65847</fullName>
    </submittedName>
</protein>
<dbReference type="EMBL" id="CH474055">
    <property type="protein sequence ID" value="EDL76046.1"/>
    <property type="molecule type" value="Genomic_DNA"/>
</dbReference>
<evidence type="ECO:0000256" key="7">
    <source>
        <dbReference type="SAM" id="MobiDB-lite"/>
    </source>
</evidence>
<dbReference type="Proteomes" id="UP000234681">
    <property type="component" value="Chromosome 14"/>
</dbReference>
<gene>
    <name evidence="9" type="ORF">rCG_65847</name>
</gene>
<keyword evidence="6" id="KW-0090">Biological rhythms</keyword>
<dbReference type="GO" id="GO:0006915">
    <property type="term" value="P:apoptotic process"/>
    <property type="evidence" value="ECO:0007669"/>
    <property type="project" value="InterPro"/>
</dbReference>
<feature type="compositionally biased region" description="Basic and acidic residues" evidence="7">
    <location>
        <begin position="1"/>
        <end position="23"/>
    </location>
</feature>
<feature type="region of interest" description="Disordered" evidence="7">
    <location>
        <begin position="1"/>
        <end position="26"/>
    </location>
</feature>
<dbReference type="GO" id="GO:0005759">
    <property type="term" value="C:mitochondrial matrix"/>
    <property type="evidence" value="ECO:0007669"/>
    <property type="project" value="UniProtKB-SubCell"/>
</dbReference>
<feature type="compositionally biased region" description="Basic and acidic residues" evidence="7">
    <location>
        <begin position="71"/>
        <end position="81"/>
    </location>
</feature>
<sequence>MGDGELRVANRKPEMPVKQEAARTHSPKAALPDLRVPAPSWLQMIIKNCLRARKLEAGLLDWVEEQLGEREETKNLHDSEGKGSAQALDTPNTSVQQDSDRNSHLMKVIEDFKDINYSLKEYRKTQQEPDIAVSSEALPEPDKYRGRCLLPTIELVPIGGVRERIEGAEGACNTIRTTTTTNQRSQGLNHRPRIHMGRPMAPAAYGAEDGLVGHQWEEKPLVLIQEEIPNKTHDFLNSYLKYAAQLTSSLNSVAFIMDPVTEARVPAALATAIPWPLSSCVPSQKAYHGNYGFRLGFLQPSLLCEHTLLSSISYSANWQRHALLQWEPSGTALKFTFVPLLGETVIQRKKISAKKEEYCPELSPGRGKRALLTSTRSSKRKRPPDGEYFTLEILGRFRLLYEYWFLGQVGAWVGSCRISAGPEKSYPASRWTPPPKNEISPYPTSCVLLLGAEDGISPQLRQANVIRLYFYSYGSCNSSCMGPTERTQVPQKQSYTRTQASICLAHILVNQG</sequence>
<accession>F7F2Z6</accession>
<dbReference type="EMBL" id="AY539948">
    <property type="protein sequence ID" value="AAS66288.1"/>
    <property type="molecule type" value="mRNA"/>
</dbReference>
<dbReference type="SMR" id="F7F2Z6"/>
<organism evidence="8">
    <name type="scientific">Rattus norvegicus</name>
    <name type="common">Rat</name>
    <dbReference type="NCBI Taxonomy" id="10116"/>
    <lineage>
        <taxon>Eukaryota</taxon>
        <taxon>Metazoa</taxon>
        <taxon>Chordata</taxon>
        <taxon>Craniata</taxon>
        <taxon>Vertebrata</taxon>
        <taxon>Euteleostomi</taxon>
        <taxon>Mammalia</taxon>
        <taxon>Eutheria</taxon>
        <taxon>Euarchontoglires</taxon>
        <taxon>Glires</taxon>
        <taxon>Rodentia</taxon>
        <taxon>Myomorpha</taxon>
        <taxon>Muroidea</taxon>
        <taxon>Muridae</taxon>
        <taxon>Murinae</taxon>
        <taxon>Rattus</taxon>
    </lineage>
</organism>
<dbReference type="GO" id="GO:0048511">
    <property type="term" value="P:rhythmic process"/>
    <property type="evidence" value="ECO:0007669"/>
    <property type="project" value="UniProtKB-KW"/>
</dbReference>
<dbReference type="GO" id="GO:0003677">
    <property type="term" value="F:DNA binding"/>
    <property type="evidence" value="ECO:0007669"/>
    <property type="project" value="InterPro"/>
</dbReference>
<evidence type="ECO:0000256" key="4">
    <source>
        <dbReference type="ARBA" id="ARBA00022491"/>
    </source>
</evidence>
<evidence type="ECO:0000256" key="1">
    <source>
        <dbReference type="ARBA" id="ARBA00004305"/>
    </source>
</evidence>
<keyword evidence="4" id="KW-0678">Repressor</keyword>
<proteinExistence type="evidence at transcript level"/>
<comment type="subcellular location">
    <subcellularLocation>
        <location evidence="1">Mitochondrion matrix</location>
    </subcellularLocation>
    <subcellularLocation>
        <location evidence="2">Nucleus</location>
        <location evidence="2">PML body</location>
    </subcellularLocation>
</comment>
<dbReference type="GO" id="GO:0016605">
    <property type="term" value="C:PML body"/>
    <property type="evidence" value="ECO:0007669"/>
    <property type="project" value="UniProtKB-SubCell"/>
</dbReference>
<evidence type="ECO:0000313" key="8">
    <source>
        <dbReference type="EMBL" id="AAS66288.1"/>
    </source>
</evidence>
<feature type="compositionally biased region" description="Polar residues" evidence="7">
    <location>
        <begin position="87"/>
        <end position="97"/>
    </location>
</feature>
<keyword evidence="5" id="KW-1210">Necrosis</keyword>
<dbReference type="InterPro" id="IPR002117">
    <property type="entry name" value="p53_tumour_suppressor"/>
</dbReference>
<name>F7F2Z6_RAT</name>
<evidence type="ECO:0000256" key="6">
    <source>
        <dbReference type="ARBA" id="ARBA00023108"/>
    </source>
</evidence>
<evidence type="ECO:0000256" key="5">
    <source>
        <dbReference type="ARBA" id="ARBA00022590"/>
    </source>
</evidence>
<dbReference type="HOGENOM" id="CLU_532031_0_0_1"/>
<reference evidence="9" key="3">
    <citation type="submission" date="2005-07" db="EMBL/GenBank/DDBJ databases">
        <authorList>
            <person name="Mural R.J."/>
            <person name="Li P.W."/>
            <person name="Adams M.D."/>
            <person name="Amanatides P.G."/>
            <person name="Baden-Tillson H."/>
            <person name="Barnstead M."/>
            <person name="Chin S.H."/>
            <person name="Dew I."/>
            <person name="Evans C.A."/>
            <person name="Ferriera S."/>
            <person name="Flanigan M."/>
            <person name="Fosler C."/>
            <person name="Glodek A."/>
            <person name="Gu Z."/>
            <person name="Holt R.A."/>
            <person name="Jennings D."/>
            <person name="Kraft C.L."/>
            <person name="Lu F."/>
            <person name="Nguyen T."/>
            <person name="Nusskern D.R."/>
            <person name="Pfannkoch C.M."/>
            <person name="Sitter C."/>
            <person name="Sutton G.G."/>
            <person name="Venter J.C."/>
            <person name="Wang Z."/>
            <person name="Woodage T."/>
            <person name="Zheng X.H."/>
            <person name="Zhong F."/>
        </authorList>
    </citation>
    <scope>NUCLEOTIDE SEQUENCE</scope>
    <source>
        <strain evidence="9">BN</strain>
    </source>
</reference>